<dbReference type="GO" id="GO:0008820">
    <property type="term" value="F:cobinamide phosphate guanylyltransferase activity"/>
    <property type="evidence" value="ECO:0007669"/>
    <property type="project" value="UniProtKB-EC"/>
</dbReference>
<dbReference type="EMBL" id="LNQE01001595">
    <property type="protein sequence ID" value="KUG15024.1"/>
    <property type="molecule type" value="Genomic_DNA"/>
</dbReference>
<dbReference type="Pfam" id="PF12804">
    <property type="entry name" value="NTP_transf_3"/>
    <property type="match status" value="1"/>
</dbReference>
<dbReference type="PANTHER" id="PTHR19136">
    <property type="entry name" value="MOLYBDENUM COFACTOR GUANYLYLTRANSFERASE"/>
    <property type="match status" value="1"/>
</dbReference>
<dbReference type="AlphaFoldDB" id="A0A0W8F2A7"/>
<name>A0A0W8F2A7_9ZZZZ</name>
<accession>A0A0W8F2A7</accession>
<sequence length="198" mass="21388">MRALILAGGSGTRLELGEKPLVLVRDRPMIEYVIDAFSASGHDVIVVLSGKTPYTHNWCRARGITHLTASGTGYVEDIAEAAGILEEEGPFFTCVADLPCLHPQIIREIELRYRASGKAACSVWVPRDLARAAGCRTPYTGNVGGIPACPAGINILRGDLITGPQDELQILLPEKRLVYNINTREELALLRSVANGDP</sequence>
<dbReference type="SUPFAM" id="SSF53448">
    <property type="entry name" value="Nucleotide-diphospho-sugar transferases"/>
    <property type="match status" value="1"/>
</dbReference>
<dbReference type="InterPro" id="IPR029044">
    <property type="entry name" value="Nucleotide-diphossugar_trans"/>
</dbReference>
<evidence type="ECO:0000313" key="3">
    <source>
        <dbReference type="EMBL" id="KUG15024.1"/>
    </source>
</evidence>
<evidence type="ECO:0000259" key="2">
    <source>
        <dbReference type="Pfam" id="PF12804"/>
    </source>
</evidence>
<keyword evidence="1 3" id="KW-0808">Transferase</keyword>
<feature type="domain" description="MobA-like NTP transferase" evidence="2">
    <location>
        <begin position="3"/>
        <end position="123"/>
    </location>
</feature>
<dbReference type="PANTHER" id="PTHR19136:SF86">
    <property type="entry name" value="ADENOSYLCOBINAMIDE-PHOSPHATE GUANYLYLTRANSFERASE"/>
    <property type="match status" value="1"/>
</dbReference>
<keyword evidence="3" id="KW-0548">Nucleotidyltransferase</keyword>
<evidence type="ECO:0000256" key="1">
    <source>
        <dbReference type="ARBA" id="ARBA00022679"/>
    </source>
</evidence>
<reference evidence="3" key="1">
    <citation type="journal article" date="2015" name="Proc. Natl. Acad. Sci. U.S.A.">
        <title>Networks of energetic and metabolic interactions define dynamics in microbial communities.</title>
        <authorList>
            <person name="Embree M."/>
            <person name="Liu J.K."/>
            <person name="Al-Bassam M.M."/>
            <person name="Zengler K."/>
        </authorList>
    </citation>
    <scope>NUCLEOTIDE SEQUENCE</scope>
</reference>
<gene>
    <name evidence="3" type="ORF">ASZ90_015336</name>
</gene>
<dbReference type="InterPro" id="IPR025877">
    <property type="entry name" value="MobA-like_NTP_Trfase"/>
</dbReference>
<proteinExistence type="predicted"/>
<dbReference type="EC" id="2.7.7.62" evidence="3"/>
<organism evidence="3">
    <name type="scientific">hydrocarbon metagenome</name>
    <dbReference type="NCBI Taxonomy" id="938273"/>
    <lineage>
        <taxon>unclassified sequences</taxon>
        <taxon>metagenomes</taxon>
        <taxon>ecological metagenomes</taxon>
    </lineage>
</organism>
<dbReference type="Gene3D" id="3.90.550.10">
    <property type="entry name" value="Spore Coat Polysaccharide Biosynthesis Protein SpsA, Chain A"/>
    <property type="match status" value="1"/>
</dbReference>
<comment type="caution">
    <text evidence="3">The sequence shown here is derived from an EMBL/GenBank/DDBJ whole genome shotgun (WGS) entry which is preliminary data.</text>
</comment>
<protein>
    <submittedName>
        <fullName evidence="3">Putative adenosylcobinamide-phosphate guanylyltransferase coby</fullName>
        <ecNumber evidence="3">2.7.7.62</ecNumber>
    </submittedName>
</protein>